<feature type="compositionally biased region" description="Polar residues" evidence="1">
    <location>
        <begin position="250"/>
        <end position="261"/>
    </location>
</feature>
<feature type="region of interest" description="Disordered" evidence="1">
    <location>
        <begin position="100"/>
        <end position="134"/>
    </location>
</feature>
<dbReference type="EMBL" id="DP000010">
    <property type="protein sequence ID" value="ABA93155.1"/>
    <property type="molecule type" value="Genomic_DNA"/>
</dbReference>
<reference evidence="2" key="3">
    <citation type="submission" date="2005-04" db="EMBL/GenBank/DDBJ databases">
        <authorList>
            <person name="Buell R."/>
        </authorList>
    </citation>
    <scope>NUCLEOTIDE SEQUENCE</scope>
</reference>
<accession>Q53KA1</accession>
<reference evidence="2" key="1">
    <citation type="submission" date="2003-08" db="EMBL/GenBank/DDBJ databases">
        <authorList>
            <person name="Buell C."/>
            <person name="Yuan Q."/>
            <person name="Ouyang S."/>
            <person name="Liu J."/>
            <person name="Wang A."/>
            <person name="Maiti R."/>
            <person name="Hamilton J."/>
            <person name="Jones K."/>
            <person name="Tallon L."/>
            <person name="Feldblyum T."/>
            <person name="Tsitrin T."/>
            <person name="Bera J."/>
            <person name="Kim M."/>
            <person name="Jin S."/>
            <person name="Fadrosh D."/>
            <person name="Vuong H."/>
            <person name="Overton II L."/>
            <person name="Reardon M."/>
            <person name="Weaver B."/>
            <person name="Johri S."/>
            <person name="Lewis M."/>
            <person name="Utterback T."/>
            <person name="Van Aken S."/>
            <person name="Wortman J."/>
            <person name="Haas B."/>
            <person name="Koo H."/>
            <person name="Zismann V."/>
            <person name="Hsiao J."/>
            <person name="Iobst S."/>
            <person name="de Vazeilles A."/>
            <person name="White O."/>
            <person name="Salzberg S."/>
            <person name="Fraser C."/>
        </authorList>
    </citation>
    <scope>NUCLEOTIDE SEQUENCE</scope>
</reference>
<name>Q53KA1_ORYSJ</name>
<feature type="region of interest" description="Disordered" evidence="1">
    <location>
        <begin position="235"/>
        <end position="273"/>
    </location>
</feature>
<sequence length="273" mass="28203">MGQVQASAAAMGAEVEAGASGGRRRSSGAWAAVGGAACGRVRSGADDGEVVVDGALDGDWRLQRDDGQGVLGLHTRHAAHVPTLRAATVASPLQSVALVTLGPSTPAPGARGGDNGGGGRKRKGVVAGPRPLRQGSAVRERRRWDTWTRSGSSGTACKRATACAASCSTVSRRLLIQANARELAATVIASASLLHATDKLAASRVALVPPLRLRLPRRGERTQLLPCRQVERIRGEERGGGGRNKRLTCGTHTESAATSDKTGVKTAKRPSLH</sequence>
<gene>
    <name evidence="3" type="ordered locus">LOC_Os11g22360</name>
</gene>
<protein>
    <submittedName>
        <fullName evidence="2">Uncharacterized protein</fullName>
    </submittedName>
</protein>
<evidence type="ECO:0000313" key="3">
    <source>
        <dbReference type="EMBL" id="ABA93155.1"/>
    </source>
</evidence>
<organism evidence="2">
    <name type="scientific">Oryza sativa subsp. japonica</name>
    <name type="common">Rice</name>
    <dbReference type="NCBI Taxonomy" id="39947"/>
    <lineage>
        <taxon>Eukaryota</taxon>
        <taxon>Viridiplantae</taxon>
        <taxon>Streptophyta</taxon>
        <taxon>Embryophyta</taxon>
        <taxon>Tracheophyta</taxon>
        <taxon>Spermatophyta</taxon>
        <taxon>Magnoliopsida</taxon>
        <taxon>Liliopsida</taxon>
        <taxon>Poales</taxon>
        <taxon>Poaceae</taxon>
        <taxon>BOP clade</taxon>
        <taxon>Oryzoideae</taxon>
        <taxon>Oryzeae</taxon>
        <taxon>Oryzinae</taxon>
        <taxon>Oryza</taxon>
        <taxon>Oryza sativa</taxon>
    </lineage>
</organism>
<evidence type="ECO:0000256" key="1">
    <source>
        <dbReference type="SAM" id="MobiDB-lite"/>
    </source>
</evidence>
<evidence type="ECO:0000313" key="2">
    <source>
        <dbReference type="EMBL" id="AAX95833.1"/>
    </source>
</evidence>
<dbReference type="EMBL" id="AC146546">
    <property type="protein sequence ID" value="AAX95833.1"/>
    <property type="molecule type" value="Genomic_DNA"/>
</dbReference>
<proteinExistence type="predicted"/>
<dbReference type="AlphaFoldDB" id="Q53KA1"/>
<reference evidence="3" key="2">
    <citation type="journal article" date="2005" name="BMC Biol.">
        <title>The sequence of rice chromosomes 11 and 12, rich in disease resistance genes and recent gene duplications.</title>
        <authorList>
            <consortium name="The rice chromosomes 11 and 12 sequencing consortia"/>
        </authorList>
    </citation>
    <scope>NUCLEOTIDE SEQUENCE [LARGE SCALE GENOMIC DNA]</scope>
</reference>
<reference evidence="3" key="4">
    <citation type="submission" date="2005-04" db="EMBL/GenBank/DDBJ databases">
        <authorList>
            <person name="Buell C.R."/>
            <person name="Wing R.A."/>
            <person name="McCombie W.A."/>
            <person name="Ouyang S."/>
        </authorList>
    </citation>
    <scope>NUCLEOTIDE SEQUENCE</scope>
</reference>